<dbReference type="AlphaFoldDB" id="A0AAJ4A2F3"/>
<sequence length="139" mass="15696">MRNIIISVLLIANLFAVDYSSMSLQELKNQRGGVAPEDKEAFKAAIKAKMQSLSPEQREKEKAEMLAFKASVFSTTPKKIEEFEMKMKSLAPEKKDALMSKMDSLSMEEKFAFKTKLFAMSTEELSAMSAEEMIHLSDK</sequence>
<dbReference type="RefSeq" id="WP_152298715.1">
    <property type="nucleotide sequence ID" value="NZ_CP041166.1"/>
</dbReference>
<dbReference type="EMBL" id="CP041166">
    <property type="protein sequence ID" value="QFR42649.1"/>
    <property type="molecule type" value="Genomic_DNA"/>
</dbReference>
<keyword evidence="2" id="KW-1185">Reference proteome</keyword>
<reference evidence="2" key="1">
    <citation type="submission" date="2019-06" db="EMBL/GenBank/DDBJ databases">
        <title>Sulfurimonas gotlandica sp. nov., a chemoautotrophic and psychrotolerant epsilonproteobacterium isolated from a pelagic redoxcline, and an emended description of the genus Sulfurimonas.</title>
        <authorList>
            <person name="Wang S."/>
            <person name="Jiang L."/>
            <person name="Shao Z."/>
        </authorList>
    </citation>
    <scope>NUCLEOTIDE SEQUENCE [LARGE SCALE GENOMIC DNA]</scope>
    <source>
        <strain evidence="2">1-1N</strain>
    </source>
</reference>
<dbReference type="InterPro" id="IPR009488">
    <property type="entry name" value="DUF1104"/>
</dbReference>
<dbReference type="Pfam" id="PF06518">
    <property type="entry name" value="DUF1104"/>
    <property type="match status" value="1"/>
</dbReference>
<dbReference type="Proteomes" id="UP000326061">
    <property type="component" value="Chromosome"/>
</dbReference>
<evidence type="ECO:0000313" key="1">
    <source>
        <dbReference type="EMBL" id="QFR42649.1"/>
    </source>
</evidence>
<dbReference type="InterPro" id="IPR038310">
    <property type="entry name" value="DUF1104_sf"/>
</dbReference>
<protein>
    <submittedName>
        <fullName evidence="1">Uncharacterized protein</fullName>
    </submittedName>
</protein>
<accession>A0AAJ4A2F3</accession>
<organism evidence="1 2">
    <name type="scientific">Sulfurimonas xiamenensis</name>
    <dbReference type="NCBI Taxonomy" id="2590021"/>
    <lineage>
        <taxon>Bacteria</taxon>
        <taxon>Pseudomonadati</taxon>
        <taxon>Campylobacterota</taxon>
        <taxon>Epsilonproteobacteria</taxon>
        <taxon>Campylobacterales</taxon>
        <taxon>Sulfurimonadaceae</taxon>
        <taxon>Sulfurimonas</taxon>
    </lineage>
</organism>
<proteinExistence type="predicted"/>
<gene>
    <name evidence="1" type="ORF">FJR47_01450</name>
</gene>
<evidence type="ECO:0000313" key="2">
    <source>
        <dbReference type="Proteomes" id="UP000326061"/>
    </source>
</evidence>
<dbReference type="KEGG" id="suln:FJR47_01450"/>
<name>A0AAJ4A2F3_9BACT</name>
<dbReference type="Gene3D" id="1.20.120.1430">
    <property type="entry name" value="HP0721 helical bundle"/>
    <property type="match status" value="1"/>
</dbReference>